<name>A0A1Y5P8S1_9MYCO</name>
<reference evidence="2" key="1">
    <citation type="submission" date="2016-03" db="EMBL/GenBank/DDBJ databases">
        <authorList>
            <person name="Ploux O."/>
        </authorList>
    </citation>
    <scope>NUCLEOTIDE SEQUENCE</scope>
    <source>
        <strain evidence="2">UC10</strain>
    </source>
</reference>
<gene>
    <name evidence="2" type="ORF">MHPYR_180117</name>
</gene>
<dbReference type="InterPro" id="IPR014054">
    <property type="entry name" value="Phage_regulatory_Rha"/>
</dbReference>
<dbReference type="Pfam" id="PF03374">
    <property type="entry name" value="ANT"/>
    <property type="match status" value="1"/>
</dbReference>
<sequence>MTDNIRIPDQPDRPSEYWAALERTSPIVQVAEGVPTTTSMRIANGTHVQHKNVLEMVRNNIADFEEFGGVAFETQPFDTAGGVQSQIVAILNEEHATLLLTYMRNNDVVKDFKKRLVREFSALRRAAGSINGADITRMELIEIARNAELERLALEAENRELAPKAEAFDTFLDATGKYSVGAVAKMLGKSQNWLFRELRNRGVFIGKGSMRNTPYQQYMHHFEVKAHEFERSNGEIGCSYTTYVQPSGIDFIRRKVGLPTIDPLPVAVEVVQ</sequence>
<evidence type="ECO:0000259" key="1">
    <source>
        <dbReference type="Pfam" id="PF03374"/>
    </source>
</evidence>
<protein>
    <recommendedName>
        <fullName evidence="1">Antirepressor protein C-terminal domain-containing protein</fullName>
    </recommendedName>
</protein>
<feature type="domain" description="Antirepressor protein C-terminal" evidence="1">
    <location>
        <begin position="155"/>
        <end position="256"/>
    </location>
</feature>
<dbReference type="Pfam" id="PF09669">
    <property type="entry name" value="Phage_pRha"/>
    <property type="match status" value="1"/>
</dbReference>
<evidence type="ECO:0000313" key="2">
    <source>
        <dbReference type="EMBL" id="SBS73910.1"/>
    </source>
</evidence>
<dbReference type="AlphaFoldDB" id="A0A1Y5P8S1"/>
<dbReference type="EMBL" id="FLQS01000010">
    <property type="protein sequence ID" value="SBS73910.1"/>
    <property type="molecule type" value="Genomic_DNA"/>
</dbReference>
<dbReference type="InterPro" id="IPR005039">
    <property type="entry name" value="Ant_C"/>
</dbReference>
<dbReference type="GO" id="GO:0003677">
    <property type="term" value="F:DNA binding"/>
    <property type="evidence" value="ECO:0007669"/>
    <property type="project" value="InterPro"/>
</dbReference>
<organism evidence="2">
    <name type="scientific">uncultured Mycobacterium sp</name>
    <dbReference type="NCBI Taxonomy" id="171292"/>
    <lineage>
        <taxon>Bacteria</taxon>
        <taxon>Bacillati</taxon>
        <taxon>Actinomycetota</taxon>
        <taxon>Actinomycetes</taxon>
        <taxon>Mycobacteriales</taxon>
        <taxon>Mycobacteriaceae</taxon>
        <taxon>Mycobacterium</taxon>
        <taxon>environmental samples</taxon>
    </lineage>
</organism>
<proteinExistence type="predicted"/>
<accession>A0A1Y5P8S1</accession>